<dbReference type="Gene3D" id="2.40.170.20">
    <property type="entry name" value="TonB-dependent receptor, beta-barrel domain"/>
    <property type="match status" value="1"/>
</dbReference>
<dbReference type="InterPro" id="IPR000531">
    <property type="entry name" value="Beta-barrel_TonB"/>
</dbReference>
<comment type="similarity">
    <text evidence="11 12">Belongs to the TonB-dependent receptor family.</text>
</comment>
<keyword evidence="7" id="KW-0406">Ion transport</keyword>
<evidence type="ECO:0000256" key="13">
    <source>
        <dbReference type="SAM" id="MobiDB-lite"/>
    </source>
</evidence>
<evidence type="ECO:0000256" key="14">
    <source>
        <dbReference type="SAM" id="SignalP"/>
    </source>
</evidence>
<evidence type="ECO:0000256" key="3">
    <source>
        <dbReference type="ARBA" id="ARBA00022452"/>
    </source>
</evidence>
<dbReference type="InterPro" id="IPR012910">
    <property type="entry name" value="Plug_dom"/>
</dbReference>
<keyword evidence="4" id="KW-0410">Iron transport</keyword>
<feature type="region of interest" description="Disordered" evidence="13">
    <location>
        <begin position="227"/>
        <end position="254"/>
    </location>
</feature>
<keyword evidence="15" id="KW-0675">Receptor</keyword>
<dbReference type="PANTHER" id="PTHR32552">
    <property type="entry name" value="FERRICHROME IRON RECEPTOR-RELATED"/>
    <property type="match status" value="1"/>
</dbReference>
<evidence type="ECO:0000313" key="15">
    <source>
        <dbReference type="EMBL" id="EGG30036.1"/>
    </source>
</evidence>
<keyword evidence="2 11" id="KW-0813">Transport</keyword>
<dbReference type="EMBL" id="AEIG01000025">
    <property type="protein sequence ID" value="EGG30036.1"/>
    <property type="molecule type" value="Genomic_DNA"/>
</dbReference>
<dbReference type="InterPro" id="IPR039426">
    <property type="entry name" value="TonB-dep_rcpt-like"/>
</dbReference>
<dbReference type="Pfam" id="PF07715">
    <property type="entry name" value="Plug"/>
    <property type="match status" value="1"/>
</dbReference>
<evidence type="ECO:0000256" key="8">
    <source>
        <dbReference type="ARBA" id="ARBA00023077"/>
    </source>
</evidence>
<organism evidence="15 16">
    <name type="scientific">Aequoribacter fuscus</name>
    <dbReference type="NCBI Taxonomy" id="2518989"/>
    <lineage>
        <taxon>Bacteria</taxon>
        <taxon>Pseudomonadati</taxon>
        <taxon>Pseudomonadota</taxon>
        <taxon>Gammaproteobacteria</taxon>
        <taxon>Cellvibrionales</taxon>
        <taxon>Halieaceae</taxon>
        <taxon>Aequoribacter</taxon>
    </lineage>
</organism>
<feature type="chain" id="PRO_5043836799" evidence="14">
    <location>
        <begin position="23"/>
        <end position="813"/>
    </location>
</feature>
<evidence type="ECO:0000256" key="4">
    <source>
        <dbReference type="ARBA" id="ARBA00022496"/>
    </source>
</evidence>
<gene>
    <name evidence="15" type="ORF">IMCC3088_1020</name>
</gene>
<keyword evidence="16" id="KW-1185">Reference proteome</keyword>
<dbReference type="GO" id="GO:0006826">
    <property type="term" value="P:iron ion transport"/>
    <property type="evidence" value="ECO:0007669"/>
    <property type="project" value="UniProtKB-KW"/>
</dbReference>
<keyword evidence="10 11" id="KW-0998">Cell outer membrane</keyword>
<evidence type="ECO:0000256" key="7">
    <source>
        <dbReference type="ARBA" id="ARBA00023065"/>
    </source>
</evidence>
<dbReference type="PROSITE" id="PS52016">
    <property type="entry name" value="TONB_DEPENDENT_REC_3"/>
    <property type="match status" value="1"/>
</dbReference>
<keyword evidence="14" id="KW-0732">Signal</keyword>
<evidence type="ECO:0000256" key="2">
    <source>
        <dbReference type="ARBA" id="ARBA00022448"/>
    </source>
</evidence>
<comment type="subcellular location">
    <subcellularLocation>
        <location evidence="1 11">Cell outer membrane</location>
        <topology evidence="1 11">Multi-pass membrane protein</topology>
    </subcellularLocation>
</comment>
<comment type="caution">
    <text evidence="15">The sequence shown here is derived from an EMBL/GenBank/DDBJ whole genome shotgun (WGS) entry which is preliminary data.</text>
</comment>
<feature type="signal peptide" evidence="14">
    <location>
        <begin position="1"/>
        <end position="22"/>
    </location>
</feature>
<evidence type="ECO:0000256" key="6">
    <source>
        <dbReference type="ARBA" id="ARBA00023004"/>
    </source>
</evidence>
<name>F3L0S8_9GAMM</name>
<accession>F3L0S8</accession>
<proteinExistence type="inferred from homology"/>
<evidence type="ECO:0000256" key="5">
    <source>
        <dbReference type="ARBA" id="ARBA00022692"/>
    </source>
</evidence>
<keyword evidence="5 11" id="KW-0812">Transmembrane</keyword>
<dbReference type="RefSeq" id="WP_009575310.1">
    <property type="nucleotide sequence ID" value="NZ_AEIG01000025.1"/>
</dbReference>
<dbReference type="InterPro" id="IPR036942">
    <property type="entry name" value="Beta-barrel_TonB_sf"/>
</dbReference>
<evidence type="ECO:0000256" key="11">
    <source>
        <dbReference type="PROSITE-ProRule" id="PRU01360"/>
    </source>
</evidence>
<dbReference type="Pfam" id="PF00593">
    <property type="entry name" value="TonB_dep_Rec_b-barrel"/>
    <property type="match status" value="1"/>
</dbReference>
<dbReference type="GO" id="GO:0009279">
    <property type="term" value="C:cell outer membrane"/>
    <property type="evidence" value="ECO:0007669"/>
    <property type="project" value="UniProtKB-SubCell"/>
</dbReference>
<dbReference type="eggNOG" id="COG4771">
    <property type="taxonomic scope" value="Bacteria"/>
</dbReference>
<sequence>MNQNFKKTALAAAIALPSFSVGFVTPAISQERAAVLEEVIVTATRRAGSLQDLPINIAAITGDSIKEQGFGDIAEALAYVPGINAVDRGGRNGQQLVVRGLNADPLGQGSNIGTGGTVATYVGEIPLGVDMRLVDMDRVEVLLGPQGTLYGAGTMGGAIRYIPNRPNFESTDVNVRGELYKNSESEDFSTDLGFTLNLPISDTLAVRASLDRYDDAGFIDQPFIVKMPGVSEPDSPRGSDELAPRKDTNSQESVTAKVAIRWQPTDNFDATLTYYSQTEDNGGRTISAQRGELATGKWENAQRVAEPNEEETSLLALEVIADLGFAELTSATGSSKYEEQGQRDQTDLLISLEYSYETFPTFTALTREDDRLETFSQELRLVSQGDSELSWIVGAFYNKEEYVGSSAEYTPELADFFGSSRTDDLEYFEAGSSKLVEKAVFGEVTYELTDAWQVTFGARYYEYELEAQSTVDFPLYDGFSGPSDFVAEGLNQIEMRAFDPSLAQDDSGTLFKLNTSYALSDEINVYGTISEGYRIGGSNGGAPCDAYDPNAGQGNCNLAPGQQFGPGPDDFAKFDERAYVSDTTRNYELGVKSTLLDGRMTLNAAVYLVEWDDPQLSSATVNASIPITINAGGAESTGVEMNIDWLATDALRVRGSFSHTSTELTSDVPSLIRTIITPGFATAFEDGIKGDRLPGSPENQVSLFASYDMTLSNGNDLTLNAGYAWQGDVLSRTGGRGDSLTLDSYGIANAAAVYRVDNWNVTFFVDNVFNEFAESGVEQTALFNQTVSGATNRYFKSNVLPPRSMGLRFSMDF</sequence>
<evidence type="ECO:0000313" key="16">
    <source>
        <dbReference type="Proteomes" id="UP000005615"/>
    </source>
</evidence>
<feature type="compositionally biased region" description="Basic and acidic residues" evidence="13">
    <location>
        <begin position="234"/>
        <end position="249"/>
    </location>
</feature>
<reference evidence="15 16" key="1">
    <citation type="journal article" date="2011" name="J. Bacteriol.">
        <title>Genome sequence of strain IMCC3088, a proteorhodopsin-containing marine bacterium belonging to the OM60/NOR5 clade.</title>
        <authorList>
            <person name="Jang Y."/>
            <person name="Oh H.M."/>
            <person name="Kang I."/>
            <person name="Lee K."/>
            <person name="Yang S.J."/>
            <person name="Cho J.C."/>
        </authorList>
    </citation>
    <scope>NUCLEOTIDE SEQUENCE [LARGE SCALE GENOMIC DNA]</scope>
    <source>
        <strain evidence="15 16">IMCC3088</strain>
    </source>
</reference>
<dbReference type="PANTHER" id="PTHR32552:SF81">
    <property type="entry name" value="TONB-DEPENDENT OUTER MEMBRANE RECEPTOR"/>
    <property type="match status" value="1"/>
</dbReference>
<dbReference type="AlphaFoldDB" id="F3L0S8"/>
<keyword evidence="8 12" id="KW-0798">TonB box</keyword>
<evidence type="ECO:0000256" key="10">
    <source>
        <dbReference type="ARBA" id="ARBA00023237"/>
    </source>
</evidence>
<dbReference type="Proteomes" id="UP000005615">
    <property type="component" value="Unassembled WGS sequence"/>
</dbReference>
<evidence type="ECO:0000256" key="1">
    <source>
        <dbReference type="ARBA" id="ARBA00004571"/>
    </source>
</evidence>
<dbReference type="CDD" id="cd01347">
    <property type="entry name" value="ligand_gated_channel"/>
    <property type="match status" value="1"/>
</dbReference>
<keyword evidence="6" id="KW-0408">Iron</keyword>
<evidence type="ECO:0000256" key="12">
    <source>
        <dbReference type="RuleBase" id="RU003357"/>
    </source>
</evidence>
<keyword evidence="9 11" id="KW-0472">Membrane</keyword>
<keyword evidence="3 11" id="KW-1134">Transmembrane beta strand</keyword>
<protein>
    <submittedName>
        <fullName evidence="15">TonB-dependent receptor</fullName>
    </submittedName>
</protein>
<dbReference type="SUPFAM" id="SSF56935">
    <property type="entry name" value="Porins"/>
    <property type="match status" value="1"/>
</dbReference>
<dbReference type="STRING" id="2518989.IMCC3088_1020"/>
<dbReference type="OrthoDB" id="127311at2"/>
<evidence type="ECO:0000256" key="9">
    <source>
        <dbReference type="ARBA" id="ARBA00023136"/>
    </source>
</evidence>